<dbReference type="InterPro" id="IPR000997">
    <property type="entry name" value="Cholinesterase"/>
</dbReference>
<dbReference type="PRINTS" id="PR00878">
    <property type="entry name" value="CHOLNESTRASE"/>
</dbReference>
<evidence type="ECO:0000256" key="2">
    <source>
        <dbReference type="ARBA" id="ARBA00013276"/>
    </source>
</evidence>
<sequence>MRRRRVLLHLLLSTTATILIVTAQQDDQKADVVEVQTKLGTVRGSETDHGNKRVRSFLGVPFAEPPINEHRFKIPTPKRPWNGTFQANTLSPACFQGRDSYDPSFWGSEMWNANTPVSEDCLYVNIWAPADAYNLTVLVWLFGGGFWYGSPSLLLYDGKELATRGNVIVVNINYRVGPFGYLYLGHDDVPGNMGMLDQQLALYWIRDHIFSFGGNPSRISLVGESAGAASIVAHLIAPASKGLFQNGILQSGSLDNKWSMDSPKRAKQKSTALANLVGCNQTKITDVTECLRNTPAQLLIDNIWNVGLNFLEFPFAIVSKDRNFFKHLDGFIALREGTYSTDVNLMFGINHDEGNFWNIYNLAKFFDKKTAKPELDRDEFHECVDTAFAVQPELVRTAAKYVYSDPKCTDPKKKTDFYTEQVNQMVGDYFFTCDSIWFAHNYPKLAGNRSNVFVYYFDQPSSANPWPKWTGVMHGYEIEYVFGVPLHNKSAGYIKEEMDLSEKVIDFWTTFANTGVPSLRKKSVGTTHKIKWDRYDGTDHTTWMNIKTGSFRMIQELKKVECDLWRNAKDMEYSAYKEELAATSSSPLTRYTVVLILIIKRGQIAKNAWRPGPTSKTSRTVSQIPGFTGFEFRGQERRNSKVFGHHSTSCLVVSSRRAGIFVYPETTGLRCKVCAIGNNDVLSVYLRPPNRNTRSKWPRMWT</sequence>
<evidence type="ECO:0000256" key="6">
    <source>
        <dbReference type="ARBA" id="ARBA00023157"/>
    </source>
</evidence>
<evidence type="ECO:0000313" key="10">
    <source>
        <dbReference type="EMBL" id="ULU06264.1"/>
    </source>
</evidence>
<dbReference type="SUPFAM" id="SSF53474">
    <property type="entry name" value="alpha/beta-Hydrolases"/>
    <property type="match status" value="1"/>
</dbReference>
<dbReference type="InterPro" id="IPR002018">
    <property type="entry name" value="CarbesteraseB"/>
</dbReference>
<gene>
    <name evidence="10" type="ORF">L3Y34_018256</name>
</gene>
<keyword evidence="5" id="KW-0531">Neurotransmitter degradation</keyword>
<dbReference type="InterPro" id="IPR019826">
    <property type="entry name" value="Carboxylesterase_B_AS"/>
</dbReference>
<feature type="active site" description="Charge relay system" evidence="7">
    <location>
        <position position="353"/>
    </location>
</feature>
<feature type="chain" id="PRO_5042047919" description="acetylcholinesterase" evidence="8">
    <location>
        <begin position="24"/>
        <end position="702"/>
    </location>
</feature>
<dbReference type="Gene3D" id="3.40.50.1820">
    <property type="entry name" value="alpha/beta hydrolase"/>
    <property type="match status" value="1"/>
</dbReference>
<dbReference type="FunFam" id="3.40.50.1820:FF:000601">
    <property type="entry name" value="Carboxylic ester hydrolase"/>
    <property type="match status" value="1"/>
</dbReference>
<dbReference type="AlphaFoldDB" id="A0AAE9IUY5"/>
<name>A0AAE9IUY5_CAEBR</name>
<keyword evidence="6" id="KW-1015">Disulfide bond</keyword>
<evidence type="ECO:0000256" key="1">
    <source>
        <dbReference type="ARBA" id="ARBA00005964"/>
    </source>
</evidence>
<evidence type="ECO:0000256" key="7">
    <source>
        <dbReference type="PIRSR" id="PIRSR600997-1"/>
    </source>
</evidence>
<evidence type="ECO:0000259" key="9">
    <source>
        <dbReference type="Pfam" id="PF00135"/>
    </source>
</evidence>
<dbReference type="EC" id="3.1.1.7" evidence="2"/>
<dbReference type="InterPro" id="IPR050654">
    <property type="entry name" value="AChE-related_enzymes"/>
</dbReference>
<feature type="domain" description="Carboxylesterase type B" evidence="9">
    <location>
        <begin position="34"/>
        <end position="565"/>
    </location>
</feature>
<dbReference type="EMBL" id="CP090892">
    <property type="protein sequence ID" value="ULU06264.1"/>
    <property type="molecule type" value="Genomic_DNA"/>
</dbReference>
<feature type="active site" description="Acyl-ester intermediate" evidence="7">
    <location>
        <position position="225"/>
    </location>
</feature>
<accession>A0AAE9IUY5</accession>
<reference evidence="10 11" key="1">
    <citation type="submission" date="2022-05" db="EMBL/GenBank/DDBJ databases">
        <title>Chromosome-level reference genomes for two strains of Caenorhabditis briggsae: an improved platform for comparative genomics.</title>
        <authorList>
            <person name="Stevens L."/>
            <person name="Andersen E.C."/>
        </authorList>
    </citation>
    <scope>NUCLEOTIDE SEQUENCE [LARGE SCALE GENOMIC DNA]</scope>
    <source>
        <strain evidence="10">QX1410_ONT</strain>
        <tissue evidence="10">Whole-organism</tissue>
    </source>
</reference>
<evidence type="ECO:0000256" key="4">
    <source>
        <dbReference type="ARBA" id="ARBA00022801"/>
    </source>
</evidence>
<proteinExistence type="inferred from homology"/>
<feature type="active site" description="Charge relay system" evidence="7">
    <location>
        <position position="474"/>
    </location>
</feature>
<evidence type="ECO:0000256" key="8">
    <source>
        <dbReference type="SAM" id="SignalP"/>
    </source>
</evidence>
<dbReference type="PANTHER" id="PTHR43918:SF4">
    <property type="entry name" value="CARBOXYLIC ESTER HYDROLASE"/>
    <property type="match status" value="1"/>
</dbReference>
<dbReference type="GO" id="GO:0003990">
    <property type="term" value="F:acetylcholinesterase activity"/>
    <property type="evidence" value="ECO:0007669"/>
    <property type="project" value="UniProtKB-EC"/>
</dbReference>
<evidence type="ECO:0000313" key="11">
    <source>
        <dbReference type="Proteomes" id="UP000827892"/>
    </source>
</evidence>
<evidence type="ECO:0000256" key="3">
    <source>
        <dbReference type="ARBA" id="ARBA00022487"/>
    </source>
</evidence>
<keyword evidence="4" id="KW-0378">Hydrolase</keyword>
<dbReference type="InterPro" id="IPR029058">
    <property type="entry name" value="AB_hydrolase_fold"/>
</dbReference>
<dbReference type="InterPro" id="IPR019819">
    <property type="entry name" value="Carboxylesterase_B_CS"/>
</dbReference>
<feature type="signal peptide" evidence="8">
    <location>
        <begin position="1"/>
        <end position="23"/>
    </location>
</feature>
<evidence type="ECO:0000256" key="5">
    <source>
        <dbReference type="ARBA" id="ARBA00022867"/>
    </source>
</evidence>
<dbReference type="Proteomes" id="UP000827892">
    <property type="component" value="Chromosome II"/>
</dbReference>
<dbReference type="PANTHER" id="PTHR43918">
    <property type="entry name" value="ACETYLCHOLINESTERASE"/>
    <property type="match status" value="1"/>
</dbReference>
<dbReference type="PROSITE" id="PS00122">
    <property type="entry name" value="CARBOXYLESTERASE_B_1"/>
    <property type="match status" value="1"/>
</dbReference>
<dbReference type="Pfam" id="PF00135">
    <property type="entry name" value="COesterase"/>
    <property type="match status" value="1"/>
</dbReference>
<protein>
    <recommendedName>
        <fullName evidence="2">acetylcholinesterase</fullName>
        <ecNumber evidence="2">3.1.1.7</ecNumber>
    </recommendedName>
</protein>
<keyword evidence="8" id="KW-0732">Signal</keyword>
<keyword evidence="3" id="KW-0719">Serine esterase</keyword>
<dbReference type="PROSITE" id="PS00941">
    <property type="entry name" value="CARBOXYLESTERASE_B_2"/>
    <property type="match status" value="1"/>
</dbReference>
<comment type="similarity">
    <text evidence="1">Belongs to the type-B carboxylesterase/lipase family.</text>
</comment>
<organism evidence="10 11">
    <name type="scientific">Caenorhabditis briggsae</name>
    <dbReference type="NCBI Taxonomy" id="6238"/>
    <lineage>
        <taxon>Eukaryota</taxon>
        <taxon>Metazoa</taxon>
        <taxon>Ecdysozoa</taxon>
        <taxon>Nematoda</taxon>
        <taxon>Chromadorea</taxon>
        <taxon>Rhabditida</taxon>
        <taxon>Rhabditina</taxon>
        <taxon>Rhabditomorpha</taxon>
        <taxon>Rhabditoidea</taxon>
        <taxon>Rhabditidae</taxon>
        <taxon>Peloderinae</taxon>
        <taxon>Caenorhabditis</taxon>
    </lineage>
</organism>